<evidence type="ECO:0000256" key="1">
    <source>
        <dbReference type="ARBA" id="ARBA00001286"/>
    </source>
</evidence>
<dbReference type="PANTHER" id="PTHR10815:SF13">
    <property type="entry name" value="METHYLATED-DNA--PROTEIN-CYSTEINE METHYLTRANSFERASE"/>
    <property type="match status" value="1"/>
</dbReference>
<protein>
    <recommendedName>
        <fullName evidence="4">Methylated-DNA--protein-cysteine methyltransferase</fullName>
        <ecNumber evidence="3">2.1.1.63</ecNumber>
    </recommendedName>
    <alternativeName>
        <fullName evidence="9">6-O-methylguanine-DNA methyltransferase</fullName>
    </alternativeName>
    <alternativeName>
        <fullName evidence="10">O-6-methylguanine-DNA-alkyltransferase</fullName>
    </alternativeName>
</protein>
<dbReference type="NCBIfam" id="TIGR00589">
    <property type="entry name" value="ogt"/>
    <property type="match status" value="1"/>
</dbReference>
<gene>
    <name evidence="13" type="ORF">GLOTRDRAFT_71519</name>
</gene>
<dbReference type="CDD" id="cd06445">
    <property type="entry name" value="ATase"/>
    <property type="match status" value="1"/>
</dbReference>
<dbReference type="KEGG" id="gtr:GLOTRDRAFT_71519"/>
<comment type="catalytic activity">
    <reaction evidence="1">
        <text>a 4-O-methyl-thymidine in DNA + L-cysteinyl-[protein] = a thymidine in DNA + S-methyl-L-cysteinyl-[protein]</text>
        <dbReference type="Rhea" id="RHEA:53428"/>
        <dbReference type="Rhea" id="RHEA-COMP:10131"/>
        <dbReference type="Rhea" id="RHEA-COMP:10132"/>
        <dbReference type="Rhea" id="RHEA-COMP:13555"/>
        <dbReference type="Rhea" id="RHEA-COMP:13556"/>
        <dbReference type="ChEBI" id="CHEBI:29950"/>
        <dbReference type="ChEBI" id="CHEBI:82612"/>
        <dbReference type="ChEBI" id="CHEBI:137386"/>
        <dbReference type="ChEBI" id="CHEBI:137387"/>
        <dbReference type="EC" id="2.1.1.63"/>
    </reaction>
</comment>
<sequence length="130" mass="14639">YRTPSGKKVTSHQWAVYDYILQIPEGKVTTYKQICLAIGQGSPRTVGSALRNNPFAPYVPCHRVIASSLFIGGFFGEWGTIRRINQPAGRPVVLDKSEFQCERKLELLRKEGVCFTSDGYLEDKLGSLWK</sequence>
<proteinExistence type="inferred from homology"/>
<dbReference type="Proteomes" id="UP000030669">
    <property type="component" value="Unassembled WGS sequence"/>
</dbReference>
<feature type="domain" description="Methylated-DNA-[protein]-cysteine S-methyltransferase DNA binding" evidence="12">
    <location>
        <begin position="13"/>
        <end position="112"/>
    </location>
</feature>
<keyword evidence="5 13" id="KW-0489">Methyltransferase</keyword>
<name>S7S216_GLOTA</name>
<dbReference type="InterPro" id="IPR036388">
    <property type="entry name" value="WH-like_DNA-bd_sf"/>
</dbReference>
<dbReference type="AlphaFoldDB" id="S7S216"/>
<keyword evidence="8" id="KW-0234">DNA repair</keyword>
<dbReference type="eggNOG" id="ENOG502S8GR">
    <property type="taxonomic scope" value="Eukaryota"/>
</dbReference>
<evidence type="ECO:0000256" key="11">
    <source>
        <dbReference type="ARBA" id="ARBA00049348"/>
    </source>
</evidence>
<dbReference type="InterPro" id="IPR014048">
    <property type="entry name" value="MethylDNA_cys_MeTrfase_DNA-bd"/>
</dbReference>
<feature type="non-terminal residue" evidence="13">
    <location>
        <position position="1"/>
    </location>
</feature>
<evidence type="ECO:0000256" key="4">
    <source>
        <dbReference type="ARBA" id="ARBA00015377"/>
    </source>
</evidence>
<evidence type="ECO:0000256" key="2">
    <source>
        <dbReference type="ARBA" id="ARBA00008711"/>
    </source>
</evidence>
<evidence type="ECO:0000256" key="10">
    <source>
        <dbReference type="ARBA" id="ARBA00031621"/>
    </source>
</evidence>
<reference evidence="13 14" key="1">
    <citation type="journal article" date="2012" name="Science">
        <title>The Paleozoic origin of enzymatic lignin decomposition reconstructed from 31 fungal genomes.</title>
        <authorList>
            <person name="Floudas D."/>
            <person name="Binder M."/>
            <person name="Riley R."/>
            <person name="Barry K."/>
            <person name="Blanchette R.A."/>
            <person name="Henrissat B."/>
            <person name="Martinez A.T."/>
            <person name="Otillar R."/>
            <person name="Spatafora J.W."/>
            <person name="Yadav J.S."/>
            <person name="Aerts A."/>
            <person name="Benoit I."/>
            <person name="Boyd A."/>
            <person name="Carlson A."/>
            <person name="Copeland A."/>
            <person name="Coutinho P.M."/>
            <person name="de Vries R.P."/>
            <person name="Ferreira P."/>
            <person name="Findley K."/>
            <person name="Foster B."/>
            <person name="Gaskell J."/>
            <person name="Glotzer D."/>
            <person name="Gorecki P."/>
            <person name="Heitman J."/>
            <person name="Hesse C."/>
            <person name="Hori C."/>
            <person name="Igarashi K."/>
            <person name="Jurgens J.A."/>
            <person name="Kallen N."/>
            <person name="Kersten P."/>
            <person name="Kohler A."/>
            <person name="Kuees U."/>
            <person name="Kumar T.K.A."/>
            <person name="Kuo A."/>
            <person name="LaButti K."/>
            <person name="Larrondo L.F."/>
            <person name="Lindquist E."/>
            <person name="Ling A."/>
            <person name="Lombard V."/>
            <person name="Lucas S."/>
            <person name="Lundell T."/>
            <person name="Martin R."/>
            <person name="McLaughlin D.J."/>
            <person name="Morgenstern I."/>
            <person name="Morin E."/>
            <person name="Murat C."/>
            <person name="Nagy L.G."/>
            <person name="Nolan M."/>
            <person name="Ohm R.A."/>
            <person name="Patyshakuliyeva A."/>
            <person name="Rokas A."/>
            <person name="Ruiz-Duenas F.J."/>
            <person name="Sabat G."/>
            <person name="Salamov A."/>
            <person name="Samejima M."/>
            <person name="Schmutz J."/>
            <person name="Slot J.C."/>
            <person name="St John F."/>
            <person name="Stenlid J."/>
            <person name="Sun H."/>
            <person name="Sun S."/>
            <person name="Syed K."/>
            <person name="Tsang A."/>
            <person name="Wiebenga A."/>
            <person name="Young D."/>
            <person name="Pisabarro A."/>
            <person name="Eastwood D.C."/>
            <person name="Martin F."/>
            <person name="Cullen D."/>
            <person name="Grigoriev I.V."/>
            <person name="Hibbett D.S."/>
        </authorList>
    </citation>
    <scope>NUCLEOTIDE SEQUENCE [LARGE SCALE GENOMIC DNA]</scope>
    <source>
        <strain evidence="13 14">ATCC 11539</strain>
    </source>
</reference>
<dbReference type="HOGENOM" id="CLU_000445_52_3_1"/>
<evidence type="ECO:0000259" key="12">
    <source>
        <dbReference type="Pfam" id="PF01035"/>
    </source>
</evidence>
<dbReference type="Pfam" id="PF01035">
    <property type="entry name" value="DNA_binding_1"/>
    <property type="match status" value="1"/>
</dbReference>
<dbReference type="GO" id="GO:0003908">
    <property type="term" value="F:methylated-DNA-[protein]-cysteine S-methyltransferase activity"/>
    <property type="evidence" value="ECO:0007669"/>
    <property type="project" value="UniProtKB-EC"/>
</dbReference>
<comment type="catalytic activity">
    <reaction evidence="11">
        <text>a 6-O-methyl-2'-deoxyguanosine in DNA + L-cysteinyl-[protein] = S-methyl-L-cysteinyl-[protein] + a 2'-deoxyguanosine in DNA</text>
        <dbReference type="Rhea" id="RHEA:24000"/>
        <dbReference type="Rhea" id="RHEA-COMP:10131"/>
        <dbReference type="Rhea" id="RHEA-COMP:10132"/>
        <dbReference type="Rhea" id="RHEA-COMP:11367"/>
        <dbReference type="Rhea" id="RHEA-COMP:11368"/>
        <dbReference type="ChEBI" id="CHEBI:29950"/>
        <dbReference type="ChEBI" id="CHEBI:82612"/>
        <dbReference type="ChEBI" id="CHEBI:85445"/>
        <dbReference type="ChEBI" id="CHEBI:85448"/>
        <dbReference type="EC" id="2.1.1.63"/>
    </reaction>
</comment>
<keyword evidence="14" id="KW-1185">Reference proteome</keyword>
<keyword evidence="7" id="KW-0227">DNA damage</keyword>
<evidence type="ECO:0000256" key="6">
    <source>
        <dbReference type="ARBA" id="ARBA00022679"/>
    </source>
</evidence>
<dbReference type="SUPFAM" id="SSF46767">
    <property type="entry name" value="Methylated DNA-protein cysteine methyltransferase, C-terminal domain"/>
    <property type="match status" value="1"/>
</dbReference>
<dbReference type="GO" id="GO:0006281">
    <property type="term" value="P:DNA repair"/>
    <property type="evidence" value="ECO:0007669"/>
    <property type="project" value="UniProtKB-KW"/>
</dbReference>
<dbReference type="PROSITE" id="PS00374">
    <property type="entry name" value="MGMT"/>
    <property type="match status" value="1"/>
</dbReference>
<evidence type="ECO:0000256" key="8">
    <source>
        <dbReference type="ARBA" id="ARBA00023204"/>
    </source>
</evidence>
<accession>S7S216</accession>
<comment type="similarity">
    <text evidence="2">Belongs to the MGMT family.</text>
</comment>
<organism evidence="13 14">
    <name type="scientific">Gloeophyllum trabeum (strain ATCC 11539 / FP-39264 / Madison 617)</name>
    <name type="common">Brown rot fungus</name>
    <dbReference type="NCBI Taxonomy" id="670483"/>
    <lineage>
        <taxon>Eukaryota</taxon>
        <taxon>Fungi</taxon>
        <taxon>Dikarya</taxon>
        <taxon>Basidiomycota</taxon>
        <taxon>Agaricomycotina</taxon>
        <taxon>Agaricomycetes</taxon>
        <taxon>Gloeophyllales</taxon>
        <taxon>Gloeophyllaceae</taxon>
        <taxon>Gloeophyllum</taxon>
    </lineage>
</organism>
<dbReference type="OrthoDB" id="1907495at2759"/>
<dbReference type="InterPro" id="IPR001497">
    <property type="entry name" value="MethylDNA_cys_MeTrfase_AS"/>
</dbReference>
<evidence type="ECO:0000256" key="7">
    <source>
        <dbReference type="ARBA" id="ARBA00022763"/>
    </source>
</evidence>
<dbReference type="OMA" id="LRVNPFC"/>
<dbReference type="InterPro" id="IPR036217">
    <property type="entry name" value="MethylDNA_cys_MeTrfase_DNAb"/>
</dbReference>
<dbReference type="RefSeq" id="XP_007862708.1">
    <property type="nucleotide sequence ID" value="XM_007864517.1"/>
</dbReference>
<evidence type="ECO:0000256" key="9">
    <source>
        <dbReference type="ARBA" id="ARBA00030795"/>
    </source>
</evidence>
<keyword evidence="6 13" id="KW-0808">Transferase</keyword>
<dbReference type="PANTHER" id="PTHR10815">
    <property type="entry name" value="METHYLATED-DNA--PROTEIN-CYSTEINE METHYLTRANSFERASE"/>
    <property type="match status" value="1"/>
</dbReference>
<evidence type="ECO:0000313" key="14">
    <source>
        <dbReference type="Proteomes" id="UP000030669"/>
    </source>
</evidence>
<dbReference type="GO" id="GO:0032259">
    <property type="term" value="P:methylation"/>
    <property type="evidence" value="ECO:0007669"/>
    <property type="project" value="UniProtKB-KW"/>
</dbReference>
<dbReference type="EC" id="2.1.1.63" evidence="3"/>
<evidence type="ECO:0000256" key="3">
    <source>
        <dbReference type="ARBA" id="ARBA00011918"/>
    </source>
</evidence>
<dbReference type="EMBL" id="KB469297">
    <property type="protein sequence ID" value="EPQ59824.1"/>
    <property type="molecule type" value="Genomic_DNA"/>
</dbReference>
<evidence type="ECO:0000256" key="5">
    <source>
        <dbReference type="ARBA" id="ARBA00022603"/>
    </source>
</evidence>
<dbReference type="Gene3D" id="1.10.10.10">
    <property type="entry name" value="Winged helix-like DNA-binding domain superfamily/Winged helix DNA-binding domain"/>
    <property type="match status" value="1"/>
</dbReference>
<evidence type="ECO:0000313" key="13">
    <source>
        <dbReference type="EMBL" id="EPQ59824.1"/>
    </source>
</evidence>
<dbReference type="GeneID" id="19308189"/>